<dbReference type="AlphaFoldDB" id="A0A8B6BZ77"/>
<reference evidence="8" key="1">
    <citation type="submission" date="2018-11" db="EMBL/GenBank/DDBJ databases">
        <authorList>
            <person name="Alioto T."/>
            <person name="Alioto T."/>
        </authorList>
    </citation>
    <scope>NUCLEOTIDE SEQUENCE</scope>
</reference>
<evidence type="ECO:0000259" key="7">
    <source>
        <dbReference type="PROSITE" id="PS50119"/>
    </source>
</evidence>
<dbReference type="InterPro" id="IPR000315">
    <property type="entry name" value="Znf_B-box"/>
</dbReference>
<dbReference type="EMBL" id="UYJE01000901">
    <property type="protein sequence ID" value="VDH97498.1"/>
    <property type="molecule type" value="Genomic_DNA"/>
</dbReference>
<evidence type="ECO:0000256" key="3">
    <source>
        <dbReference type="ARBA" id="ARBA00022833"/>
    </source>
</evidence>
<dbReference type="PROSITE" id="PS00518">
    <property type="entry name" value="ZF_RING_1"/>
    <property type="match status" value="1"/>
</dbReference>
<keyword evidence="3" id="KW-0862">Zinc</keyword>
<feature type="coiled-coil region" evidence="5">
    <location>
        <begin position="214"/>
        <end position="284"/>
    </location>
</feature>
<feature type="domain" description="B box-type" evidence="7">
    <location>
        <begin position="166"/>
        <end position="208"/>
    </location>
</feature>
<dbReference type="Gene3D" id="3.30.160.60">
    <property type="entry name" value="Classic Zinc Finger"/>
    <property type="match status" value="1"/>
</dbReference>
<protein>
    <recommendedName>
        <fullName evidence="10">TRIM56</fullName>
    </recommendedName>
</protein>
<dbReference type="InterPro" id="IPR027370">
    <property type="entry name" value="Znf-RING_euk"/>
</dbReference>
<feature type="domain" description="RING-type" evidence="6">
    <location>
        <begin position="22"/>
        <end position="68"/>
    </location>
</feature>
<dbReference type="InterPro" id="IPR047153">
    <property type="entry name" value="TRIM45/56/19-like"/>
</dbReference>
<dbReference type="InterPro" id="IPR017907">
    <property type="entry name" value="Znf_RING_CS"/>
</dbReference>
<dbReference type="SUPFAM" id="SSF63829">
    <property type="entry name" value="Calcium-dependent phosphotriesterase"/>
    <property type="match status" value="1"/>
</dbReference>
<dbReference type="InterPro" id="IPR001841">
    <property type="entry name" value="Znf_RING"/>
</dbReference>
<evidence type="ECO:0008006" key="10">
    <source>
        <dbReference type="Google" id="ProtNLM"/>
    </source>
</evidence>
<dbReference type="GO" id="GO:0008270">
    <property type="term" value="F:zinc ion binding"/>
    <property type="evidence" value="ECO:0007669"/>
    <property type="project" value="UniProtKB-KW"/>
</dbReference>
<dbReference type="Pfam" id="PF13445">
    <property type="entry name" value="zf-RING_UBOX"/>
    <property type="match status" value="1"/>
</dbReference>
<evidence type="ECO:0000313" key="9">
    <source>
        <dbReference type="Proteomes" id="UP000596742"/>
    </source>
</evidence>
<evidence type="ECO:0000256" key="5">
    <source>
        <dbReference type="SAM" id="Coils"/>
    </source>
</evidence>
<dbReference type="Gene3D" id="3.30.40.10">
    <property type="entry name" value="Zinc/RING finger domain, C3HC4 (zinc finger)"/>
    <property type="match status" value="1"/>
</dbReference>
<keyword evidence="2 4" id="KW-0863">Zinc-finger</keyword>
<evidence type="ECO:0000259" key="6">
    <source>
        <dbReference type="PROSITE" id="PS50089"/>
    </source>
</evidence>
<sequence>MAKSADVENAKVKESYADLLTCTICLETFKVPKYLPCLHTFCETCIHAYVLSSVKEDKPETFKCPICRRQVQIQECQGKAETWAKQLPGNHFVVSLIDQRELKLAAKQCNACERKNKSIKAVSWCTVCEEAYCHTCEESHKSFKMSLEHKVIQIKDVSENSSLSLSGLVACNEHPKKTIEVYCKDHSKPCCTLCATVHHRKCEQVVTIDEALYRIKESEKVKELVKRLQESNENLEDVLQKLKQNIKTFETDTDTVLSKIETLRDNLIRHVNSLEENIRDELNNSKKQVTIKMNDEVTELSSLKSNFMNWKNIIDACVADGSELHCLVKMEEILENLPQVDQRVSKLTREIKDTSISFEPNNTISDITSLGRITLKGSTMKCPKGMRKVNFHSGKVKLLFTIDVVGGRQISGIFLNDYILLSSYTGKIIKYDDKGTQIGELKIPGTPSDITKVDCWNVAVATNSTQIHIINAQSLTLHNTISADVNTYGLSFVDNEYMSTSYNNSCISRLDYSFKRIRNAESSASAYFVCCTSKTDYIFKEQNSIKHVSSTGTVSYAGVDRPFTYGFDFQDNIYVAGQTSDAIHQLTPTCELIRVIPISTFATGTGDHLWVLRFEEDSNRFLLTRYHNGKVLICQID</sequence>
<evidence type="ECO:0000256" key="2">
    <source>
        <dbReference type="ARBA" id="ARBA00022771"/>
    </source>
</evidence>
<name>A0A8B6BZ77_MYTGA</name>
<dbReference type="PROSITE" id="PS50089">
    <property type="entry name" value="ZF_RING_2"/>
    <property type="match status" value="1"/>
</dbReference>
<keyword evidence="1" id="KW-0479">Metal-binding</keyword>
<dbReference type="SMART" id="SM00184">
    <property type="entry name" value="RING"/>
    <property type="match status" value="1"/>
</dbReference>
<keyword evidence="5" id="KW-0175">Coiled coil</keyword>
<dbReference type="PROSITE" id="PS50119">
    <property type="entry name" value="ZF_BBOX"/>
    <property type="match status" value="2"/>
</dbReference>
<organism evidence="8 9">
    <name type="scientific">Mytilus galloprovincialis</name>
    <name type="common">Mediterranean mussel</name>
    <dbReference type="NCBI Taxonomy" id="29158"/>
    <lineage>
        <taxon>Eukaryota</taxon>
        <taxon>Metazoa</taxon>
        <taxon>Spiralia</taxon>
        <taxon>Lophotrochozoa</taxon>
        <taxon>Mollusca</taxon>
        <taxon>Bivalvia</taxon>
        <taxon>Autobranchia</taxon>
        <taxon>Pteriomorphia</taxon>
        <taxon>Mytilida</taxon>
        <taxon>Mytiloidea</taxon>
        <taxon>Mytilidae</taxon>
        <taxon>Mytilinae</taxon>
        <taxon>Mytilus</taxon>
    </lineage>
</organism>
<proteinExistence type="predicted"/>
<dbReference type="PANTHER" id="PTHR25462">
    <property type="entry name" value="BONUS, ISOFORM C-RELATED"/>
    <property type="match status" value="1"/>
</dbReference>
<dbReference type="OrthoDB" id="6082856at2759"/>
<dbReference type="PANTHER" id="PTHR25462:SF296">
    <property type="entry name" value="MEIOTIC P26, ISOFORM F"/>
    <property type="match status" value="1"/>
</dbReference>
<dbReference type="SUPFAM" id="SSF57850">
    <property type="entry name" value="RING/U-box"/>
    <property type="match status" value="1"/>
</dbReference>
<evidence type="ECO:0000313" key="8">
    <source>
        <dbReference type="EMBL" id="VDH97498.1"/>
    </source>
</evidence>
<comment type="caution">
    <text evidence="8">The sequence shown here is derived from an EMBL/GenBank/DDBJ whole genome shotgun (WGS) entry which is preliminary data.</text>
</comment>
<keyword evidence="9" id="KW-1185">Reference proteome</keyword>
<evidence type="ECO:0000256" key="4">
    <source>
        <dbReference type="PROSITE-ProRule" id="PRU00024"/>
    </source>
</evidence>
<gene>
    <name evidence="8" type="ORF">MGAL_10B008689</name>
</gene>
<feature type="domain" description="B box-type" evidence="7">
    <location>
        <begin position="107"/>
        <end position="154"/>
    </location>
</feature>
<dbReference type="Proteomes" id="UP000596742">
    <property type="component" value="Unassembled WGS sequence"/>
</dbReference>
<evidence type="ECO:0000256" key="1">
    <source>
        <dbReference type="ARBA" id="ARBA00022723"/>
    </source>
</evidence>
<dbReference type="SMART" id="SM00336">
    <property type="entry name" value="BBOX"/>
    <property type="match status" value="2"/>
</dbReference>
<accession>A0A8B6BZ77</accession>
<dbReference type="SUPFAM" id="SSF57845">
    <property type="entry name" value="B-box zinc-binding domain"/>
    <property type="match status" value="1"/>
</dbReference>
<dbReference type="InterPro" id="IPR013083">
    <property type="entry name" value="Znf_RING/FYVE/PHD"/>
</dbReference>